<dbReference type="FunFam" id="1.10.20.10:FF:000016">
    <property type="entry name" value="Histone H2B"/>
    <property type="match status" value="1"/>
</dbReference>
<evidence type="ECO:0000256" key="2">
    <source>
        <dbReference type="ARBA" id="ARBA00004123"/>
    </source>
</evidence>
<dbReference type="eggNOG" id="KOG1744">
    <property type="taxonomic scope" value="Eukaryota"/>
</dbReference>
<evidence type="ECO:0000256" key="3">
    <source>
        <dbReference type="ARBA" id="ARBA00004286"/>
    </source>
</evidence>
<feature type="compositionally biased region" description="Basic and acidic residues" evidence="14">
    <location>
        <begin position="660"/>
        <end position="677"/>
    </location>
</feature>
<feature type="compositionally biased region" description="Basic and acidic residues" evidence="14">
    <location>
        <begin position="628"/>
        <end position="652"/>
    </location>
</feature>
<dbReference type="GO" id="GO:0003677">
    <property type="term" value="F:DNA binding"/>
    <property type="evidence" value="ECO:0007669"/>
    <property type="project" value="UniProtKB-KW"/>
</dbReference>
<feature type="region of interest" description="Disordered" evidence="14">
    <location>
        <begin position="153"/>
        <end position="183"/>
    </location>
</feature>
<dbReference type="InterPro" id="IPR000558">
    <property type="entry name" value="Histone_H2B"/>
</dbReference>
<reference evidence="16" key="3">
    <citation type="submission" date="2015-04" db="UniProtKB">
        <authorList>
            <consortium name="EnsemblPlants"/>
        </authorList>
    </citation>
    <scope>IDENTIFICATION</scope>
</reference>
<dbReference type="SMART" id="SM00427">
    <property type="entry name" value="H2B"/>
    <property type="match status" value="2"/>
</dbReference>
<evidence type="ECO:0000256" key="6">
    <source>
        <dbReference type="ARBA" id="ARBA00022454"/>
    </source>
</evidence>
<dbReference type="FunFam" id="1.10.20.10:FF:000014">
    <property type="entry name" value="Histone H2B"/>
    <property type="match status" value="1"/>
</dbReference>
<feature type="domain" description="Core Histone H2A/H2B/H3" evidence="15">
    <location>
        <begin position="674"/>
        <end position="753"/>
    </location>
</feature>
<evidence type="ECO:0000256" key="14">
    <source>
        <dbReference type="SAM" id="MobiDB-lite"/>
    </source>
</evidence>
<feature type="region of interest" description="Disordered" evidence="14">
    <location>
        <begin position="1"/>
        <end position="57"/>
    </location>
</feature>
<feature type="domain" description="Core Histone H2A/H2B/H3" evidence="15">
    <location>
        <begin position="50"/>
        <end position="129"/>
    </location>
</feature>
<feature type="region of interest" description="Disordered" evidence="14">
    <location>
        <begin position="627"/>
        <end position="681"/>
    </location>
</feature>
<dbReference type="GO" id="GO:0000786">
    <property type="term" value="C:nucleosome"/>
    <property type="evidence" value="ECO:0007669"/>
    <property type="project" value="UniProtKB-KW"/>
</dbReference>
<dbReference type="CDD" id="cd22910">
    <property type="entry name" value="HFD_H2B"/>
    <property type="match status" value="2"/>
</dbReference>
<dbReference type="AlphaFoldDB" id="A0A0D9UWU7"/>
<dbReference type="InterPro" id="IPR055333">
    <property type="entry name" value="HISTONE_H2B_site"/>
</dbReference>
<evidence type="ECO:0000256" key="8">
    <source>
        <dbReference type="ARBA" id="ARBA00022843"/>
    </source>
</evidence>
<evidence type="ECO:0000256" key="9">
    <source>
        <dbReference type="ARBA" id="ARBA00022990"/>
    </source>
</evidence>
<reference evidence="16 17" key="1">
    <citation type="submission" date="2012-08" db="EMBL/GenBank/DDBJ databases">
        <title>Oryza genome evolution.</title>
        <authorList>
            <person name="Wing R.A."/>
        </authorList>
    </citation>
    <scope>NUCLEOTIDE SEQUENCE</scope>
</reference>
<evidence type="ECO:0000256" key="11">
    <source>
        <dbReference type="ARBA" id="ARBA00023242"/>
    </source>
</evidence>
<dbReference type="EnsemblPlants" id="LPERR01G03070.1">
    <property type="protein sequence ID" value="LPERR01G03070.1"/>
    <property type="gene ID" value="LPERR01G03070"/>
</dbReference>
<keyword evidence="8" id="KW-0832">Ubl conjugation</keyword>
<evidence type="ECO:0000259" key="15">
    <source>
        <dbReference type="Pfam" id="PF00125"/>
    </source>
</evidence>
<feature type="compositionally biased region" description="Basic and acidic residues" evidence="14">
    <location>
        <begin position="36"/>
        <end position="53"/>
    </location>
</feature>
<evidence type="ECO:0000256" key="1">
    <source>
        <dbReference type="ARBA" id="ARBA00002001"/>
    </source>
</evidence>
<dbReference type="InterPro" id="IPR036047">
    <property type="entry name" value="F-box-like_dom_sf"/>
</dbReference>
<keyword evidence="12 13" id="KW-0544">Nucleosome core</keyword>
<organism evidence="16 17">
    <name type="scientific">Leersia perrieri</name>
    <dbReference type="NCBI Taxonomy" id="77586"/>
    <lineage>
        <taxon>Eukaryota</taxon>
        <taxon>Viridiplantae</taxon>
        <taxon>Streptophyta</taxon>
        <taxon>Embryophyta</taxon>
        <taxon>Tracheophyta</taxon>
        <taxon>Spermatophyta</taxon>
        <taxon>Magnoliopsida</taxon>
        <taxon>Liliopsida</taxon>
        <taxon>Poales</taxon>
        <taxon>Poaceae</taxon>
        <taxon>BOP clade</taxon>
        <taxon>Oryzoideae</taxon>
        <taxon>Oryzeae</taxon>
        <taxon>Oryzinae</taxon>
        <taxon>Leersia</taxon>
    </lineage>
</organism>
<comment type="similarity">
    <text evidence="4 13">Belongs to the histone H2B family.</text>
</comment>
<dbReference type="PRINTS" id="PR00621">
    <property type="entry name" value="HISTONEH2B"/>
</dbReference>
<evidence type="ECO:0000256" key="7">
    <source>
        <dbReference type="ARBA" id="ARBA00022499"/>
    </source>
</evidence>
<dbReference type="PROSITE" id="PS00357">
    <property type="entry name" value="HISTONE_H2B"/>
    <property type="match status" value="2"/>
</dbReference>
<keyword evidence="17" id="KW-1185">Reference proteome</keyword>
<evidence type="ECO:0000256" key="10">
    <source>
        <dbReference type="ARBA" id="ARBA00023125"/>
    </source>
</evidence>
<evidence type="ECO:0000313" key="17">
    <source>
        <dbReference type="Proteomes" id="UP000032180"/>
    </source>
</evidence>
<dbReference type="STRING" id="77586.A0A0D9UWU7"/>
<comment type="function">
    <text evidence="1">Core component of nucleosome. Nucleosomes wrap and compact DNA into chromatin, limiting DNA accessibility to the cellular machineries which require DNA as a template. Histones thereby play a central role in transcription regulation, DNA repair, DNA replication and chromosomal stability. DNA accessibility is regulated via a complex set of post-translational modifications of histones, also called histone code, and nucleosome remodeling.</text>
</comment>
<dbReference type="GO" id="GO:0046982">
    <property type="term" value="F:protein heterodimerization activity"/>
    <property type="evidence" value="ECO:0007669"/>
    <property type="project" value="InterPro"/>
</dbReference>
<evidence type="ECO:0000256" key="4">
    <source>
        <dbReference type="ARBA" id="ARBA00006846"/>
    </source>
</evidence>
<accession>A0A0D9UWU7</accession>
<keyword evidence="6 13" id="KW-0158">Chromosome</keyword>
<reference evidence="17" key="2">
    <citation type="submission" date="2013-12" db="EMBL/GenBank/DDBJ databases">
        <authorList>
            <person name="Yu Y."/>
            <person name="Lee S."/>
            <person name="de Baynast K."/>
            <person name="Wissotski M."/>
            <person name="Liu L."/>
            <person name="Talag J."/>
            <person name="Goicoechea J."/>
            <person name="Angelova A."/>
            <person name="Jetty R."/>
            <person name="Kudrna D."/>
            <person name="Golser W."/>
            <person name="Rivera L."/>
            <person name="Zhang J."/>
            <person name="Wing R."/>
        </authorList>
    </citation>
    <scope>NUCLEOTIDE SEQUENCE</scope>
</reference>
<dbReference type="SUPFAM" id="SSF47113">
    <property type="entry name" value="Histone-fold"/>
    <property type="match status" value="2"/>
</dbReference>
<name>A0A0D9UWU7_9ORYZ</name>
<dbReference type="SUPFAM" id="SSF81383">
    <property type="entry name" value="F-box domain"/>
    <property type="match status" value="1"/>
</dbReference>
<dbReference type="Gramene" id="LPERR01G03070.1">
    <property type="protein sequence ID" value="LPERR01G03070.1"/>
    <property type="gene ID" value="LPERR01G03070"/>
</dbReference>
<evidence type="ECO:0000256" key="13">
    <source>
        <dbReference type="RuleBase" id="RU000451"/>
    </source>
</evidence>
<dbReference type="HOGENOM" id="CLU_018793_2_0_1"/>
<dbReference type="InterPro" id="IPR007125">
    <property type="entry name" value="H2A/H2B/H3"/>
</dbReference>
<dbReference type="GO" id="GO:0005634">
    <property type="term" value="C:nucleus"/>
    <property type="evidence" value="ECO:0007669"/>
    <property type="project" value="UniProtKB-SubCell"/>
</dbReference>
<evidence type="ECO:0000313" key="16">
    <source>
        <dbReference type="EnsemblPlants" id="LPERR01G03070.1"/>
    </source>
</evidence>
<keyword evidence="10 13" id="KW-0238">DNA-binding</keyword>
<dbReference type="Gene3D" id="1.10.20.10">
    <property type="entry name" value="Histone, subunit A"/>
    <property type="match status" value="2"/>
</dbReference>
<sequence>MAPKAEKKPAAKKPAEEEPAAEKAEKAPAGKKPKAEKRLPASKGEKGSGEGKKAGKKKAKKSVETYKIYIFKVLKQVHPDIGISSKAMSIMNSFINDIFEKLAGEAAKLARYNKKPTITSREIQTSVRLVLPGELAKHAVSEGTKAVTNARLLPSPKSETPKSLLPRRGVDHRSSLTARRSSRRRVAVPPLAGDMDAIEGLKEDVLLEVLSRVGNARDLFMLAVTCRRWLRRFTDRAFLRALCPGNGDGHRARLLGIFFQKTRFVRCERMITLRETQRDSVSAPTFLPAPGSPLGHTDRALTSFVADNDGTFNHAEPLAARCGIILMMLVPRTEQMIDTTHLFGLCNPITGQRHILRPLERSGLARYLTSYAIITAADGDLEWDQRPSARFTFSQLLLTTRGKNDTEVYLHSYSATTGSWSEPTMCMNSNRFSLVGERSAVVHRGAAHWLCSDCVSSTTRDDHLYKLSVAVGTTRISMTKIPVNAGGSPFLFVSSGGKLSIACVFPMHVRVWTQKGEEGDNNTPEAWLRTVIKILMVVPHPSYVQQCQPCEKWFNFNGGSMLVLYGNSGIFILDLEKKLMEKVMDCSLPLSDEANRTSVPYEMDLVEFFVLQLGGLCRGKRAASMAPKAEKKPAAKKPAEEEPAAEKAEKAPAGKKPKAEKRLPASKGEKGSGEGKKAGKKKAKKSVETYKIYIFKVLKQVHPDIGISSKAMSIMNSFINDIFEKLAGEAAKLARYNKKPTITSREIQTSVRLVLPGELAKHAVSEGTKAVTKFTSA</sequence>
<keyword evidence="9" id="KW-0007">Acetylation</keyword>
<dbReference type="InterPro" id="IPR009072">
    <property type="entry name" value="Histone-fold"/>
</dbReference>
<protein>
    <recommendedName>
        <fullName evidence="13">Histone H2B</fullName>
    </recommendedName>
</protein>
<dbReference type="PANTHER" id="PTHR23428">
    <property type="entry name" value="HISTONE H2B"/>
    <property type="match status" value="1"/>
</dbReference>
<feature type="compositionally biased region" description="Basic and acidic residues" evidence="14">
    <location>
        <begin position="1"/>
        <end position="28"/>
    </location>
</feature>
<dbReference type="Pfam" id="PF00125">
    <property type="entry name" value="Histone"/>
    <property type="match status" value="2"/>
</dbReference>
<comment type="subunit">
    <text evidence="5 13">The nucleosome is a histone octamer containing two molecules each of H2A, H2B, H3 and H4 assembled in one H3-H4 heterotetramer and two H2A-H2B heterodimers. The octamer wraps approximately 147 bp of DNA.</text>
</comment>
<dbReference type="Proteomes" id="UP000032180">
    <property type="component" value="Chromosome 1"/>
</dbReference>
<keyword evidence="11 13" id="KW-0539">Nucleus</keyword>
<comment type="subcellular location">
    <subcellularLocation>
        <location evidence="3">Chromosome</location>
    </subcellularLocation>
    <subcellularLocation>
        <location evidence="2 13">Nucleus</location>
    </subcellularLocation>
</comment>
<keyword evidence="7" id="KW-1017">Isopeptide bond</keyword>
<dbReference type="GO" id="GO:0030527">
    <property type="term" value="F:structural constituent of chromatin"/>
    <property type="evidence" value="ECO:0007669"/>
    <property type="project" value="InterPro"/>
</dbReference>
<evidence type="ECO:0000256" key="5">
    <source>
        <dbReference type="ARBA" id="ARBA00011538"/>
    </source>
</evidence>
<evidence type="ECO:0000256" key="12">
    <source>
        <dbReference type="ARBA" id="ARBA00023269"/>
    </source>
</evidence>
<proteinExistence type="inferred from homology"/>